<feature type="transmembrane region" description="Helical" evidence="9">
    <location>
        <begin position="123"/>
        <end position="142"/>
    </location>
</feature>
<dbReference type="PANTHER" id="PTHR24232:SF101">
    <property type="entry name" value="G-PROTEIN COUPLED RECEPTOR 35-LIKE"/>
    <property type="match status" value="1"/>
</dbReference>
<evidence type="ECO:0000256" key="7">
    <source>
        <dbReference type="ARBA" id="ARBA00023180"/>
    </source>
</evidence>
<evidence type="ECO:0000256" key="1">
    <source>
        <dbReference type="ARBA" id="ARBA00004141"/>
    </source>
</evidence>
<dbReference type="GO" id="GO:0005886">
    <property type="term" value="C:plasma membrane"/>
    <property type="evidence" value="ECO:0007669"/>
    <property type="project" value="TreeGrafter"/>
</dbReference>
<keyword evidence="2 9" id="KW-0812">Transmembrane</keyword>
<dbReference type="PRINTS" id="PR00237">
    <property type="entry name" value="GPCRRHODOPSN"/>
</dbReference>
<dbReference type="OMA" id="QEDWICK"/>
<keyword evidence="6" id="KW-0675">Receptor</keyword>
<evidence type="ECO:0000256" key="4">
    <source>
        <dbReference type="ARBA" id="ARBA00023040"/>
    </source>
</evidence>
<evidence type="ECO:0000256" key="8">
    <source>
        <dbReference type="ARBA" id="ARBA00023224"/>
    </source>
</evidence>
<dbReference type="GO" id="GO:0004930">
    <property type="term" value="F:G protein-coupled receptor activity"/>
    <property type="evidence" value="ECO:0007669"/>
    <property type="project" value="UniProtKB-KW"/>
</dbReference>
<evidence type="ECO:0000259" key="10">
    <source>
        <dbReference type="PROSITE" id="PS50262"/>
    </source>
</evidence>
<reference evidence="11" key="2">
    <citation type="submission" date="2025-09" db="UniProtKB">
        <authorList>
            <consortium name="Ensembl"/>
        </authorList>
    </citation>
    <scope>IDENTIFICATION</scope>
</reference>
<evidence type="ECO:0000313" key="12">
    <source>
        <dbReference type="Proteomes" id="UP000264820"/>
    </source>
</evidence>
<sequence>LALLFNCSWLLLGFAYSVVFVLGSLVNTAALRAFIMRRAAWTDTHIYMFNLVLADSALLICIPFRIYHSFFCLDKTLLCTFLIYIHFINMYSSILTTTAISVHRYLAVRFPLWVRSWRRKKETAFAACVLIWLSLLTMAAVFRQENHPRNLWTCFERCKDQPLHFKFVTILFFLGFFGPLLIIAFCSGRIIGILLKADGEPSPLQRSIVGIVTANMAVFIVCYTPIHVGFVVNYFYYAPANWTSLYLPAHSYLRVSEWISSTNCCLDSISYYFLLKKL</sequence>
<dbReference type="GO" id="GO:0007200">
    <property type="term" value="P:phospholipase C-activating G protein-coupled receptor signaling pathway"/>
    <property type="evidence" value="ECO:0007669"/>
    <property type="project" value="TreeGrafter"/>
</dbReference>
<accession>A0A3Q2XB33</accession>
<evidence type="ECO:0000256" key="2">
    <source>
        <dbReference type="ARBA" id="ARBA00022692"/>
    </source>
</evidence>
<feature type="transmembrane region" description="Helical" evidence="9">
    <location>
        <begin position="47"/>
        <end position="66"/>
    </location>
</feature>
<dbReference type="SUPFAM" id="SSF81321">
    <property type="entry name" value="Family A G protein-coupled receptor-like"/>
    <property type="match status" value="1"/>
</dbReference>
<dbReference type="PROSITE" id="PS50262">
    <property type="entry name" value="G_PROTEIN_RECEP_F1_2"/>
    <property type="match status" value="1"/>
</dbReference>
<feature type="domain" description="G-protein coupled receptors family 1 profile" evidence="10">
    <location>
        <begin position="26"/>
        <end position="271"/>
    </location>
</feature>
<organism evidence="11 12">
    <name type="scientific">Hippocampus comes</name>
    <name type="common">Tiger tail seahorse</name>
    <dbReference type="NCBI Taxonomy" id="109280"/>
    <lineage>
        <taxon>Eukaryota</taxon>
        <taxon>Metazoa</taxon>
        <taxon>Chordata</taxon>
        <taxon>Craniata</taxon>
        <taxon>Vertebrata</taxon>
        <taxon>Euteleostomi</taxon>
        <taxon>Actinopterygii</taxon>
        <taxon>Neopterygii</taxon>
        <taxon>Teleostei</taxon>
        <taxon>Neoteleostei</taxon>
        <taxon>Acanthomorphata</taxon>
        <taxon>Syngnathiaria</taxon>
        <taxon>Syngnathiformes</taxon>
        <taxon>Syngnathoidei</taxon>
        <taxon>Syngnathidae</taxon>
        <taxon>Hippocampus</taxon>
    </lineage>
</organism>
<dbReference type="GeneTree" id="ENSGT01040000240444"/>
<keyword evidence="4" id="KW-0297">G-protein coupled receptor</keyword>
<keyword evidence="12" id="KW-1185">Reference proteome</keyword>
<proteinExistence type="predicted"/>
<dbReference type="GO" id="GO:0035025">
    <property type="term" value="P:positive regulation of Rho protein signal transduction"/>
    <property type="evidence" value="ECO:0007669"/>
    <property type="project" value="TreeGrafter"/>
</dbReference>
<dbReference type="Ensembl" id="ENSHCOT00000013472.1">
    <property type="protein sequence ID" value="ENSHCOP00000000627.1"/>
    <property type="gene ID" value="ENSHCOG00000001461.1"/>
</dbReference>
<comment type="subcellular location">
    <subcellularLocation>
        <location evidence="1">Membrane</location>
        <topology evidence="1">Multi-pass membrane protein</topology>
    </subcellularLocation>
</comment>
<dbReference type="AlphaFoldDB" id="A0A3Q2XB33"/>
<protein>
    <recommendedName>
        <fullName evidence="10">G-protein coupled receptors family 1 profile domain-containing protein</fullName>
    </recommendedName>
</protein>
<keyword evidence="3 9" id="KW-1133">Transmembrane helix</keyword>
<keyword evidence="5 9" id="KW-0472">Membrane</keyword>
<dbReference type="InterPro" id="IPR000276">
    <property type="entry name" value="GPCR_Rhodpsn"/>
</dbReference>
<feature type="transmembrane region" description="Helical" evidence="9">
    <location>
        <begin position="12"/>
        <end position="35"/>
    </location>
</feature>
<reference evidence="11" key="1">
    <citation type="submission" date="2025-08" db="UniProtKB">
        <authorList>
            <consortium name="Ensembl"/>
        </authorList>
    </citation>
    <scope>IDENTIFICATION</scope>
</reference>
<dbReference type="Proteomes" id="UP000264820">
    <property type="component" value="Unplaced"/>
</dbReference>
<feature type="transmembrane region" description="Helical" evidence="9">
    <location>
        <begin position="207"/>
        <end position="238"/>
    </location>
</feature>
<evidence type="ECO:0000256" key="6">
    <source>
        <dbReference type="ARBA" id="ARBA00023170"/>
    </source>
</evidence>
<dbReference type="Gene3D" id="1.20.1070.10">
    <property type="entry name" value="Rhodopsin 7-helix transmembrane proteins"/>
    <property type="match status" value="1"/>
</dbReference>
<dbReference type="Pfam" id="PF00001">
    <property type="entry name" value="7tm_1"/>
    <property type="match status" value="1"/>
</dbReference>
<dbReference type="STRING" id="109280.ENSHCOP00000000627"/>
<feature type="transmembrane region" description="Helical" evidence="9">
    <location>
        <begin position="170"/>
        <end position="195"/>
    </location>
</feature>
<keyword evidence="7" id="KW-0325">Glycoprotein</keyword>
<dbReference type="PANTHER" id="PTHR24232">
    <property type="entry name" value="G-PROTEIN COUPLED RECEPTOR"/>
    <property type="match status" value="1"/>
</dbReference>
<evidence type="ECO:0000313" key="11">
    <source>
        <dbReference type="Ensembl" id="ENSHCOP00000000627.1"/>
    </source>
</evidence>
<evidence type="ECO:0000256" key="3">
    <source>
        <dbReference type="ARBA" id="ARBA00022989"/>
    </source>
</evidence>
<name>A0A3Q2XB33_HIPCM</name>
<feature type="transmembrane region" description="Helical" evidence="9">
    <location>
        <begin position="81"/>
        <end position="102"/>
    </location>
</feature>
<keyword evidence="8" id="KW-0807">Transducer</keyword>
<evidence type="ECO:0000256" key="5">
    <source>
        <dbReference type="ARBA" id="ARBA00023136"/>
    </source>
</evidence>
<dbReference type="InterPro" id="IPR017452">
    <property type="entry name" value="GPCR_Rhodpsn_7TM"/>
</dbReference>
<evidence type="ECO:0000256" key="9">
    <source>
        <dbReference type="SAM" id="Phobius"/>
    </source>
</evidence>